<evidence type="ECO:0000256" key="2">
    <source>
        <dbReference type="ARBA" id="ARBA00007482"/>
    </source>
</evidence>
<evidence type="ECO:0000256" key="6">
    <source>
        <dbReference type="ARBA" id="ARBA00022801"/>
    </source>
</evidence>
<evidence type="ECO:0000313" key="15">
    <source>
        <dbReference type="Proteomes" id="UP001273505"/>
    </source>
</evidence>
<evidence type="ECO:0000256" key="12">
    <source>
        <dbReference type="ARBA" id="ARBA00049546"/>
    </source>
</evidence>
<keyword evidence="15" id="KW-1185">Reference proteome</keyword>
<reference evidence="14 15" key="1">
    <citation type="submission" date="2023-11" db="EMBL/GenBank/DDBJ databases">
        <title>Gilvimarinus fulvus sp. nov., isolated from the surface of Kelp.</title>
        <authorList>
            <person name="Sun Y.Y."/>
            <person name="Gong Y."/>
            <person name="Du Z.J."/>
        </authorList>
    </citation>
    <scope>NUCLEOTIDE SEQUENCE [LARGE SCALE GENOMIC DNA]</scope>
    <source>
        <strain evidence="14 15">SDUM040013</strain>
    </source>
</reference>
<dbReference type="Proteomes" id="UP001273505">
    <property type="component" value="Unassembled WGS sequence"/>
</dbReference>
<dbReference type="InterPro" id="IPR020084">
    <property type="entry name" value="NUDIX_hydrolase_CS"/>
</dbReference>
<evidence type="ECO:0000256" key="1">
    <source>
        <dbReference type="ARBA" id="ARBA00001946"/>
    </source>
</evidence>
<evidence type="ECO:0000256" key="8">
    <source>
        <dbReference type="ARBA" id="ARBA00025164"/>
    </source>
</evidence>
<name>A0ABU4RV49_9GAMM</name>
<dbReference type="EC" id="3.6.1.13" evidence="3"/>
<comment type="cofactor">
    <cofactor evidence="1">
        <name>Mg(2+)</name>
        <dbReference type="ChEBI" id="CHEBI:18420"/>
    </cofactor>
</comment>
<dbReference type="CDD" id="cd24155">
    <property type="entry name" value="NUDIX_ADPRase"/>
    <property type="match status" value="1"/>
</dbReference>
<dbReference type="PROSITE" id="PS51462">
    <property type="entry name" value="NUDIX"/>
    <property type="match status" value="1"/>
</dbReference>
<sequence length="208" mass="23243">MPKTAPQFALADVEILARQGLYRGFFRAEKVTLRHRLFRDSQWSQPLSREIVYHKEAVGVLLYDPARDEIALVEQFRIGAMAEASGPWCLEVVAGMVEAGEVPDEVARRELMEEAGIDQVELNYIGNYLASPGGCDEKLHLYCGVCDLANAGGIFGLAEENEDIKVHVLAADEVFATLFTGRWNNPAALITLQWLQYNRESLIKRCEG</sequence>
<organism evidence="14 15">
    <name type="scientific">Gilvimarinus gilvus</name>
    <dbReference type="NCBI Taxonomy" id="3058038"/>
    <lineage>
        <taxon>Bacteria</taxon>
        <taxon>Pseudomonadati</taxon>
        <taxon>Pseudomonadota</taxon>
        <taxon>Gammaproteobacteria</taxon>
        <taxon>Cellvibrionales</taxon>
        <taxon>Cellvibrionaceae</taxon>
        <taxon>Gilvimarinus</taxon>
    </lineage>
</organism>
<dbReference type="Gene3D" id="3.90.79.10">
    <property type="entry name" value="Nucleoside Triphosphate Pyrophosphohydrolase"/>
    <property type="match status" value="1"/>
</dbReference>
<dbReference type="RefSeq" id="WP_302724051.1">
    <property type="nucleotide sequence ID" value="NZ_JAULRU010000731.1"/>
</dbReference>
<accession>A0ABU4RV49</accession>
<comment type="similarity">
    <text evidence="2">Belongs to the Nudix hydrolase family. NudF subfamily.</text>
</comment>
<evidence type="ECO:0000256" key="4">
    <source>
        <dbReference type="ARBA" id="ARBA00013297"/>
    </source>
</evidence>
<feature type="domain" description="Nudix hydrolase" evidence="13">
    <location>
        <begin position="53"/>
        <end position="196"/>
    </location>
</feature>
<protein>
    <recommendedName>
        <fullName evidence="4">ADP-ribose pyrophosphatase</fullName>
        <ecNumber evidence="3">3.6.1.13</ecNumber>
    </recommendedName>
    <alternativeName>
        <fullName evidence="9">ADP-ribose diphosphatase</fullName>
    </alternativeName>
    <alternativeName>
        <fullName evidence="11">ADP-ribose phosphohydrolase</fullName>
    </alternativeName>
    <alternativeName>
        <fullName evidence="10">Adenosine diphosphoribose pyrophosphatase</fullName>
    </alternativeName>
</protein>
<dbReference type="InterPro" id="IPR004385">
    <property type="entry name" value="NDP_pyrophosphatase"/>
</dbReference>
<dbReference type="EMBL" id="JAXAFO010000006">
    <property type="protein sequence ID" value="MDX6848746.1"/>
    <property type="molecule type" value="Genomic_DNA"/>
</dbReference>
<dbReference type="NCBIfam" id="TIGR00052">
    <property type="entry name" value="nudix-type nucleoside diphosphatase, YffH/AdpP family"/>
    <property type="match status" value="1"/>
</dbReference>
<comment type="catalytic activity">
    <reaction evidence="12">
        <text>ADP-D-ribose + H2O = D-ribose 5-phosphate + AMP + 2 H(+)</text>
        <dbReference type="Rhea" id="RHEA:10412"/>
        <dbReference type="ChEBI" id="CHEBI:15377"/>
        <dbReference type="ChEBI" id="CHEBI:15378"/>
        <dbReference type="ChEBI" id="CHEBI:57967"/>
        <dbReference type="ChEBI" id="CHEBI:78346"/>
        <dbReference type="ChEBI" id="CHEBI:456215"/>
        <dbReference type="EC" id="3.6.1.13"/>
    </reaction>
</comment>
<keyword evidence="6" id="KW-0378">Hydrolase</keyword>
<dbReference type="PANTHER" id="PTHR11839:SF5">
    <property type="entry name" value="ADP-RIBOSE PYROPHOSPHATASE"/>
    <property type="match status" value="1"/>
</dbReference>
<evidence type="ECO:0000256" key="3">
    <source>
        <dbReference type="ARBA" id="ARBA00012453"/>
    </source>
</evidence>
<dbReference type="PROSITE" id="PS00893">
    <property type="entry name" value="NUDIX_BOX"/>
    <property type="match status" value="1"/>
</dbReference>
<gene>
    <name evidence="14" type="ORF">SCD92_05200</name>
</gene>
<dbReference type="SUPFAM" id="SSF55811">
    <property type="entry name" value="Nudix"/>
    <property type="match status" value="1"/>
</dbReference>
<dbReference type="InterPro" id="IPR000086">
    <property type="entry name" value="NUDIX_hydrolase_dom"/>
</dbReference>
<keyword evidence="7" id="KW-0460">Magnesium</keyword>
<proteinExistence type="inferred from homology"/>
<evidence type="ECO:0000256" key="9">
    <source>
        <dbReference type="ARBA" id="ARBA00030162"/>
    </source>
</evidence>
<comment type="caution">
    <text evidence="14">The sequence shown here is derived from an EMBL/GenBank/DDBJ whole genome shotgun (WGS) entry which is preliminary data.</text>
</comment>
<comment type="function">
    <text evidence="8">Acts on ADP-mannose and ADP-glucose as well as ADP-ribose. Prevents glycogen biosynthesis. The reaction catalyzed by this enzyme is a limiting step of the gluconeogenic process.</text>
</comment>
<evidence type="ECO:0000256" key="11">
    <source>
        <dbReference type="ARBA" id="ARBA00033056"/>
    </source>
</evidence>
<dbReference type="PANTHER" id="PTHR11839">
    <property type="entry name" value="UDP/ADP-SUGAR PYROPHOSPHATASE"/>
    <property type="match status" value="1"/>
</dbReference>
<keyword evidence="5" id="KW-0479">Metal-binding</keyword>
<evidence type="ECO:0000256" key="5">
    <source>
        <dbReference type="ARBA" id="ARBA00022723"/>
    </source>
</evidence>
<evidence type="ECO:0000256" key="7">
    <source>
        <dbReference type="ARBA" id="ARBA00022842"/>
    </source>
</evidence>
<dbReference type="Pfam" id="PF00293">
    <property type="entry name" value="NUDIX"/>
    <property type="match status" value="1"/>
</dbReference>
<evidence type="ECO:0000259" key="13">
    <source>
        <dbReference type="PROSITE" id="PS51462"/>
    </source>
</evidence>
<evidence type="ECO:0000256" key="10">
    <source>
        <dbReference type="ARBA" id="ARBA00030308"/>
    </source>
</evidence>
<dbReference type="InterPro" id="IPR015797">
    <property type="entry name" value="NUDIX_hydrolase-like_dom_sf"/>
</dbReference>
<evidence type="ECO:0000313" key="14">
    <source>
        <dbReference type="EMBL" id="MDX6848746.1"/>
    </source>
</evidence>